<accession>A0AAV9DJE6</accession>
<dbReference type="GO" id="GO:1902388">
    <property type="term" value="F:ceramide 1-phosphate transfer activity"/>
    <property type="evidence" value="ECO:0007669"/>
    <property type="project" value="TreeGrafter"/>
</dbReference>
<dbReference type="GO" id="GO:0016020">
    <property type="term" value="C:membrane"/>
    <property type="evidence" value="ECO:0007669"/>
    <property type="project" value="TreeGrafter"/>
</dbReference>
<dbReference type="GO" id="GO:0005829">
    <property type="term" value="C:cytosol"/>
    <property type="evidence" value="ECO:0007669"/>
    <property type="project" value="TreeGrafter"/>
</dbReference>
<dbReference type="InterPro" id="IPR036497">
    <property type="entry name" value="GLTP_sf"/>
</dbReference>
<dbReference type="SUPFAM" id="SSF110004">
    <property type="entry name" value="Glycolipid transfer protein, GLTP"/>
    <property type="match status" value="1"/>
</dbReference>
<dbReference type="Proteomes" id="UP001180020">
    <property type="component" value="Unassembled WGS sequence"/>
</dbReference>
<dbReference type="InterPro" id="IPR014830">
    <property type="entry name" value="Glycolipid_transfer_prot_dom"/>
</dbReference>
<evidence type="ECO:0000256" key="1">
    <source>
        <dbReference type="SAM" id="MobiDB-lite"/>
    </source>
</evidence>
<dbReference type="GO" id="GO:1902387">
    <property type="term" value="F:ceramide 1-phosphate binding"/>
    <property type="evidence" value="ECO:0007669"/>
    <property type="project" value="TreeGrafter"/>
</dbReference>
<evidence type="ECO:0000313" key="3">
    <source>
        <dbReference type="EMBL" id="KAK1300368.1"/>
    </source>
</evidence>
<dbReference type="PANTHER" id="PTHR10219">
    <property type="entry name" value="GLYCOLIPID TRANSFER PROTEIN-RELATED"/>
    <property type="match status" value="1"/>
</dbReference>
<dbReference type="PANTHER" id="PTHR10219:SF34">
    <property type="entry name" value="GLYCOLIPID TRANSFER PROTEIN 3"/>
    <property type="match status" value="1"/>
</dbReference>
<dbReference type="EMBL" id="JAUJYO010000013">
    <property type="protein sequence ID" value="KAK1300368.1"/>
    <property type="molecule type" value="Genomic_DNA"/>
</dbReference>
<dbReference type="AlphaFoldDB" id="A0AAV9DJE6"/>
<gene>
    <name evidence="3" type="ORF">QJS10_CPB13g00849</name>
</gene>
<dbReference type="Pfam" id="PF08718">
    <property type="entry name" value="GLTP"/>
    <property type="match status" value="1"/>
</dbReference>
<dbReference type="Gene3D" id="1.10.3520.10">
    <property type="entry name" value="Glycolipid transfer protein"/>
    <property type="match status" value="1"/>
</dbReference>
<feature type="domain" description="Glycolipid transfer protein" evidence="2">
    <location>
        <begin position="44"/>
        <end position="183"/>
    </location>
</feature>
<organism evidence="3 4">
    <name type="scientific">Acorus calamus</name>
    <name type="common">Sweet flag</name>
    <dbReference type="NCBI Taxonomy" id="4465"/>
    <lineage>
        <taxon>Eukaryota</taxon>
        <taxon>Viridiplantae</taxon>
        <taxon>Streptophyta</taxon>
        <taxon>Embryophyta</taxon>
        <taxon>Tracheophyta</taxon>
        <taxon>Spermatophyta</taxon>
        <taxon>Magnoliopsida</taxon>
        <taxon>Liliopsida</taxon>
        <taxon>Acoraceae</taxon>
        <taxon>Acorus</taxon>
    </lineage>
</organism>
<keyword evidence="4" id="KW-1185">Reference proteome</keyword>
<feature type="region of interest" description="Disordered" evidence="1">
    <location>
        <begin position="1"/>
        <end position="23"/>
    </location>
</feature>
<name>A0AAV9DJE6_ACOCL</name>
<proteinExistence type="predicted"/>
<reference evidence="3" key="1">
    <citation type="journal article" date="2023" name="Nat. Commun.">
        <title>Diploid and tetraploid genomes of Acorus and the evolution of monocots.</title>
        <authorList>
            <person name="Ma L."/>
            <person name="Liu K.W."/>
            <person name="Li Z."/>
            <person name="Hsiao Y.Y."/>
            <person name="Qi Y."/>
            <person name="Fu T."/>
            <person name="Tang G.D."/>
            <person name="Zhang D."/>
            <person name="Sun W.H."/>
            <person name="Liu D.K."/>
            <person name="Li Y."/>
            <person name="Chen G.Z."/>
            <person name="Liu X.D."/>
            <person name="Liao X.Y."/>
            <person name="Jiang Y.T."/>
            <person name="Yu X."/>
            <person name="Hao Y."/>
            <person name="Huang J."/>
            <person name="Zhao X.W."/>
            <person name="Ke S."/>
            <person name="Chen Y.Y."/>
            <person name="Wu W.L."/>
            <person name="Hsu J.L."/>
            <person name="Lin Y.F."/>
            <person name="Huang M.D."/>
            <person name="Li C.Y."/>
            <person name="Huang L."/>
            <person name="Wang Z.W."/>
            <person name="Zhao X."/>
            <person name="Zhong W.Y."/>
            <person name="Peng D.H."/>
            <person name="Ahmad S."/>
            <person name="Lan S."/>
            <person name="Zhang J.S."/>
            <person name="Tsai W.C."/>
            <person name="Van de Peer Y."/>
            <person name="Liu Z.J."/>
        </authorList>
    </citation>
    <scope>NUCLEOTIDE SEQUENCE</scope>
    <source>
        <strain evidence="3">CP</strain>
    </source>
</reference>
<sequence>MKRKRGGEGGVEVERGGGGGSELKPAVDEFSLLKSDGHGSSNNNTEAFLSLSKLLLHVLDKIGPTMVVLRQDIHQNIERLEELYESNPSIYSSLVEILNKELKDGTTKRATSCSRALLWLCRSMDFTVALLDKIEKDADVSLNQAIEEAYQSTLKPWHGWISSAAYKVALKLIPEREEFISLLMTKGQDYNMLKKDIQCLVSLLLPFLNDVHSILSTFDLEKLKSI</sequence>
<reference evidence="3" key="2">
    <citation type="submission" date="2023-06" db="EMBL/GenBank/DDBJ databases">
        <authorList>
            <person name="Ma L."/>
            <person name="Liu K.-W."/>
            <person name="Li Z."/>
            <person name="Hsiao Y.-Y."/>
            <person name="Qi Y."/>
            <person name="Fu T."/>
            <person name="Tang G."/>
            <person name="Zhang D."/>
            <person name="Sun W.-H."/>
            <person name="Liu D.-K."/>
            <person name="Li Y."/>
            <person name="Chen G.-Z."/>
            <person name="Liu X.-D."/>
            <person name="Liao X.-Y."/>
            <person name="Jiang Y.-T."/>
            <person name="Yu X."/>
            <person name="Hao Y."/>
            <person name="Huang J."/>
            <person name="Zhao X.-W."/>
            <person name="Ke S."/>
            <person name="Chen Y.-Y."/>
            <person name="Wu W.-L."/>
            <person name="Hsu J.-L."/>
            <person name="Lin Y.-F."/>
            <person name="Huang M.-D."/>
            <person name="Li C.-Y."/>
            <person name="Huang L."/>
            <person name="Wang Z.-W."/>
            <person name="Zhao X."/>
            <person name="Zhong W.-Y."/>
            <person name="Peng D.-H."/>
            <person name="Ahmad S."/>
            <person name="Lan S."/>
            <person name="Zhang J.-S."/>
            <person name="Tsai W.-C."/>
            <person name="Van De Peer Y."/>
            <person name="Liu Z.-J."/>
        </authorList>
    </citation>
    <scope>NUCLEOTIDE SEQUENCE</scope>
    <source>
        <strain evidence="3">CP</strain>
        <tissue evidence="3">Leaves</tissue>
    </source>
</reference>
<protein>
    <recommendedName>
        <fullName evidence="2">Glycolipid transfer protein domain-containing protein</fullName>
    </recommendedName>
</protein>
<comment type="caution">
    <text evidence="3">The sequence shown here is derived from an EMBL/GenBank/DDBJ whole genome shotgun (WGS) entry which is preliminary data.</text>
</comment>
<evidence type="ECO:0000313" key="4">
    <source>
        <dbReference type="Proteomes" id="UP001180020"/>
    </source>
</evidence>
<evidence type="ECO:0000259" key="2">
    <source>
        <dbReference type="Pfam" id="PF08718"/>
    </source>
</evidence>